<organism evidence="5 6">
    <name type="scientific">Pneumocystis jirovecii (strain RU7)</name>
    <name type="common">Human pneumocystis pneumonia agent</name>
    <dbReference type="NCBI Taxonomy" id="1408657"/>
    <lineage>
        <taxon>Eukaryota</taxon>
        <taxon>Fungi</taxon>
        <taxon>Dikarya</taxon>
        <taxon>Ascomycota</taxon>
        <taxon>Taphrinomycotina</taxon>
        <taxon>Pneumocystomycetes</taxon>
        <taxon>Pneumocystaceae</taxon>
        <taxon>Pneumocystis</taxon>
    </lineage>
</organism>
<comment type="subunit">
    <text evidence="3">Interacts with ODC and thereby sterically blocks ODC homodimerization.</text>
</comment>
<dbReference type="EMBL" id="LFWA01000005">
    <property type="protein sequence ID" value="KTW31158.1"/>
    <property type="molecule type" value="Genomic_DNA"/>
</dbReference>
<dbReference type="RefSeq" id="XP_018230148.1">
    <property type="nucleotide sequence ID" value="XM_018373494.1"/>
</dbReference>
<reference evidence="6" key="1">
    <citation type="journal article" date="2016" name="Nat. Commun.">
        <title>Genome analysis of three Pneumocystis species reveals adaptation mechanisms to life exclusively in mammalian hosts.</title>
        <authorList>
            <person name="Ma L."/>
            <person name="Chen Z."/>
            <person name="Huang D.W."/>
            <person name="Kutty G."/>
            <person name="Ishihara M."/>
            <person name="Wang H."/>
            <person name="Abouelleil A."/>
            <person name="Bishop L."/>
            <person name="Davey E."/>
            <person name="Deng R."/>
            <person name="Deng X."/>
            <person name="Fan L."/>
            <person name="Fantoni G."/>
            <person name="Fitzgerald M."/>
            <person name="Gogineni E."/>
            <person name="Goldberg J.M."/>
            <person name="Handley G."/>
            <person name="Hu X."/>
            <person name="Huber C."/>
            <person name="Jiao X."/>
            <person name="Jones K."/>
            <person name="Levin J.Z."/>
            <person name="Liu Y."/>
            <person name="Macdonald P."/>
            <person name="Melnikov A."/>
            <person name="Raley C."/>
            <person name="Sassi M."/>
            <person name="Sherman B.T."/>
            <person name="Song X."/>
            <person name="Sykes S."/>
            <person name="Tran B."/>
            <person name="Walsh L."/>
            <person name="Xia Y."/>
            <person name="Yang J."/>
            <person name="Young S."/>
            <person name="Zeng Q."/>
            <person name="Zheng X."/>
            <person name="Stephens R."/>
            <person name="Nusbaum C."/>
            <person name="Birren B.W."/>
            <person name="Azadi P."/>
            <person name="Lempicki R.A."/>
            <person name="Cuomo C.A."/>
            <person name="Kovacs J.A."/>
        </authorList>
    </citation>
    <scope>NUCLEOTIDE SEQUENCE [LARGE SCALE GENOMIC DNA]</scope>
    <source>
        <strain evidence="6">RU7</strain>
    </source>
</reference>
<evidence type="ECO:0000313" key="6">
    <source>
        <dbReference type="Proteomes" id="UP000053447"/>
    </source>
</evidence>
<proteinExistence type="inferred from homology"/>
<sequence>MAHTNTIYYLNSQNEFDNEILMSPCSMVIDDEVEANSNKMSLSCFVKPLKHTTSAQSRKYIYSATRQRDMQCILEFYTDMSPDTFSSVSLDISPFSEIFVDILSNIAYQNGKSNYVRSSSMGSNLEASALRERLIYGIWWKEFGIMENDIIESISINENGKILCRGVITLSKNQRNIYLIGDICFKPYLRKRLIAIIDFVSNYVFCQKMFIRIKKASPGFKTLVGNLLWVGFQVVPSTFLSSQSYLLLSIDIQPS</sequence>
<dbReference type="OrthoDB" id="5369127at2759"/>
<dbReference type="Proteomes" id="UP000053447">
    <property type="component" value="Unassembled WGS sequence"/>
</dbReference>
<dbReference type="InterPro" id="IPR016181">
    <property type="entry name" value="Acyl_CoA_acyltransferase"/>
</dbReference>
<evidence type="ECO:0000256" key="3">
    <source>
        <dbReference type="ARBA" id="ARBA00011486"/>
    </source>
</evidence>
<dbReference type="InterPro" id="IPR038581">
    <property type="entry name" value="ODC_AZ_sf"/>
</dbReference>
<dbReference type="Gene3D" id="3.40.630.60">
    <property type="match status" value="1"/>
</dbReference>
<evidence type="ECO:0000256" key="2">
    <source>
        <dbReference type="ARBA" id="ARBA00008796"/>
    </source>
</evidence>
<keyword evidence="4" id="KW-0688">Ribosomal frameshifting</keyword>
<dbReference type="GO" id="GO:0008073">
    <property type="term" value="F:ornithine decarboxylase inhibitor activity"/>
    <property type="evidence" value="ECO:0007669"/>
    <property type="project" value="InterPro"/>
</dbReference>
<accession>A0A0W4ZS04</accession>
<comment type="caution">
    <text evidence="5">The sequence shown here is derived from an EMBL/GenBank/DDBJ whole genome shotgun (WGS) entry which is preliminary data.</text>
</comment>
<name>A0A0W4ZS04_PNEJ7</name>
<comment type="similarity">
    <text evidence="2">Belongs to the ODC antizyme family.</text>
</comment>
<dbReference type="GeneID" id="28939749"/>
<gene>
    <name evidence="5" type="ORF">T551_01231</name>
</gene>
<dbReference type="AlphaFoldDB" id="A0A0W4ZS04"/>
<comment type="function">
    <text evidence="1">Ornithine decarboxylase (ODC) antizyme protein that negatively regulates ODC activity and intracellular polyamine biosynthesis in response to increased intracellular polyamine levels. Binds to ODC monomers, inhibiting the assembly of the functional ODC homodimer, and targets the monomers for ubiquitin-independent proteolytic destruction by the 26S proteasome.</text>
</comment>
<keyword evidence="6" id="KW-1185">Reference proteome</keyword>
<dbReference type="SUPFAM" id="SSF55729">
    <property type="entry name" value="Acyl-CoA N-acyltransferases (Nat)"/>
    <property type="match status" value="1"/>
</dbReference>
<evidence type="ECO:0000313" key="5">
    <source>
        <dbReference type="EMBL" id="KTW31158.1"/>
    </source>
</evidence>
<evidence type="ECO:0000256" key="4">
    <source>
        <dbReference type="ARBA" id="ARBA00022758"/>
    </source>
</evidence>
<dbReference type="VEuPathDB" id="FungiDB:T551_01231"/>
<dbReference type="InterPro" id="IPR002993">
    <property type="entry name" value="ODC_AZ"/>
</dbReference>
<dbReference type="Pfam" id="PF02100">
    <property type="entry name" value="ODC_AZ"/>
    <property type="match status" value="1"/>
</dbReference>
<dbReference type="GO" id="GO:0075523">
    <property type="term" value="P:viral translational frameshifting"/>
    <property type="evidence" value="ECO:0007669"/>
    <property type="project" value="UniProtKB-KW"/>
</dbReference>
<evidence type="ECO:0000256" key="1">
    <source>
        <dbReference type="ARBA" id="ARBA00002307"/>
    </source>
</evidence>
<protein>
    <submittedName>
        <fullName evidence="5">Uncharacterized protein</fullName>
    </submittedName>
</protein>